<dbReference type="InParanoid" id="A0A1Y2G254"/>
<feature type="region of interest" description="Disordered" evidence="1">
    <location>
        <begin position="197"/>
        <end position="524"/>
    </location>
</feature>
<feature type="compositionally biased region" description="Polar residues" evidence="1">
    <location>
        <begin position="325"/>
        <end position="340"/>
    </location>
</feature>
<keyword evidence="4" id="KW-1185">Reference proteome</keyword>
<feature type="compositionally biased region" description="Basic and acidic residues" evidence="1">
    <location>
        <begin position="513"/>
        <end position="523"/>
    </location>
</feature>
<evidence type="ECO:0000313" key="3">
    <source>
        <dbReference type="EMBL" id="ORY91456.1"/>
    </source>
</evidence>
<reference evidence="3 4" key="1">
    <citation type="submission" date="2016-07" db="EMBL/GenBank/DDBJ databases">
        <title>Pervasive Adenine N6-methylation of Active Genes in Fungi.</title>
        <authorList>
            <consortium name="DOE Joint Genome Institute"/>
            <person name="Mondo S.J."/>
            <person name="Dannebaum R.O."/>
            <person name="Kuo R.C."/>
            <person name="Labutti K."/>
            <person name="Haridas S."/>
            <person name="Kuo A."/>
            <person name="Salamov A."/>
            <person name="Ahrendt S.R."/>
            <person name="Lipzen A."/>
            <person name="Sullivan W."/>
            <person name="Andreopoulos W.B."/>
            <person name="Clum A."/>
            <person name="Lindquist E."/>
            <person name="Daum C."/>
            <person name="Ramamoorthy G.K."/>
            <person name="Gryganskyi A."/>
            <person name="Culley D."/>
            <person name="Magnuson J.K."/>
            <person name="James T.Y."/>
            <person name="O'Malley M.A."/>
            <person name="Stajich J.E."/>
            <person name="Spatafora J.W."/>
            <person name="Visel A."/>
            <person name="Grigoriev I.V."/>
        </authorList>
    </citation>
    <scope>NUCLEOTIDE SEQUENCE [LARGE SCALE GENOMIC DNA]</scope>
    <source>
        <strain evidence="3 4">62-1032</strain>
    </source>
</reference>
<feature type="compositionally biased region" description="Low complexity" evidence="1">
    <location>
        <begin position="347"/>
        <end position="356"/>
    </location>
</feature>
<feature type="compositionally biased region" description="Basic and acidic residues" evidence="1">
    <location>
        <begin position="168"/>
        <end position="177"/>
    </location>
</feature>
<gene>
    <name evidence="3" type="ORF">BCR35DRAFT_298618</name>
</gene>
<feature type="compositionally biased region" description="Low complexity" evidence="1">
    <location>
        <begin position="97"/>
        <end position="117"/>
    </location>
</feature>
<dbReference type="STRING" id="106004.A0A1Y2G254"/>
<dbReference type="OrthoDB" id="2529686at2759"/>
<evidence type="ECO:0000313" key="4">
    <source>
        <dbReference type="Proteomes" id="UP000193467"/>
    </source>
</evidence>
<proteinExistence type="predicted"/>
<keyword evidence="2" id="KW-1133">Transmembrane helix</keyword>
<evidence type="ECO:0000256" key="2">
    <source>
        <dbReference type="SAM" id="Phobius"/>
    </source>
</evidence>
<name>A0A1Y2G254_9BASI</name>
<feature type="compositionally biased region" description="Polar residues" evidence="1">
    <location>
        <begin position="49"/>
        <end position="61"/>
    </location>
</feature>
<evidence type="ECO:0000256" key="1">
    <source>
        <dbReference type="SAM" id="MobiDB-lite"/>
    </source>
</evidence>
<organism evidence="3 4">
    <name type="scientific">Leucosporidium creatinivorum</name>
    <dbReference type="NCBI Taxonomy" id="106004"/>
    <lineage>
        <taxon>Eukaryota</taxon>
        <taxon>Fungi</taxon>
        <taxon>Dikarya</taxon>
        <taxon>Basidiomycota</taxon>
        <taxon>Pucciniomycotina</taxon>
        <taxon>Microbotryomycetes</taxon>
        <taxon>Leucosporidiales</taxon>
        <taxon>Leucosporidium</taxon>
    </lineage>
</organism>
<feature type="compositionally biased region" description="Polar residues" evidence="1">
    <location>
        <begin position="214"/>
        <end position="241"/>
    </location>
</feature>
<dbReference type="AlphaFoldDB" id="A0A1Y2G254"/>
<sequence>MNFLSSTRSASERQLDKAREISRSRRRSRDQRDQQQQGENDSEDAAFSSPWTGVGSPSSSDFEAISDSEVSLNPATAAAHPAQSTGGSVPFRPSNLSHSLARRNSSQSSSMSDSGSSTPDTRSMHPSSRARVATLPDVEVGDADGDDEQSALEDGDEMRGRGRGRTRRREEDPAMRKSMLEDALRSSLATLLSLSSQHATLSPAMSSASLSSLFTPQSPLGGSTSPRRFNQGPSVSQTINRPSPFAFALSEPTEEEEATHEDAREWNEDDQELSEEAVEFYSEGSDDGTQLGPRPPQQQQQQRSSSRAIPITSTSSRIRERSQSDSLPNPSVPSGFSPIQSRPLALGPSSGSPPTWSRRRRRRGQRYASLSPGPTPASLEERRRARARGTTDAEESGVEPDQGFMDLVDSAKTFMSMPPRLSGNIPATTDDSTPSSEMHPSTSALFTSALGNISPVPRGPLPENWRPAPISSPSSSFPSSDPFLPSSVPTLELSSGPDELSSPSGRKTSKAPRRGEKSAKDEGGQATGWFSWLSRTVELKVWHLVGLCGLLVGVGVGIGAGSLLKHTSKASRLSL</sequence>
<keyword evidence="2" id="KW-0472">Membrane</keyword>
<comment type="caution">
    <text evidence="3">The sequence shown here is derived from an EMBL/GenBank/DDBJ whole genome shotgun (WGS) entry which is preliminary data.</text>
</comment>
<feature type="non-terminal residue" evidence="3">
    <location>
        <position position="575"/>
    </location>
</feature>
<feature type="compositionally biased region" description="Low complexity" evidence="1">
    <location>
        <begin position="197"/>
        <end position="213"/>
    </location>
</feature>
<feature type="compositionally biased region" description="Polar residues" evidence="1">
    <location>
        <begin position="425"/>
        <end position="451"/>
    </location>
</feature>
<dbReference type="Proteomes" id="UP000193467">
    <property type="component" value="Unassembled WGS sequence"/>
</dbReference>
<protein>
    <submittedName>
        <fullName evidence="3">Uncharacterized protein</fullName>
    </submittedName>
</protein>
<feature type="region of interest" description="Disordered" evidence="1">
    <location>
        <begin position="1"/>
        <end position="177"/>
    </location>
</feature>
<feature type="compositionally biased region" description="Basic and acidic residues" evidence="1">
    <location>
        <begin position="10"/>
        <end position="23"/>
    </location>
</feature>
<feature type="transmembrane region" description="Helical" evidence="2">
    <location>
        <begin position="541"/>
        <end position="564"/>
    </location>
</feature>
<feature type="compositionally biased region" description="Acidic residues" evidence="1">
    <location>
        <begin position="267"/>
        <end position="278"/>
    </location>
</feature>
<keyword evidence="2" id="KW-0812">Transmembrane</keyword>
<dbReference type="EMBL" id="MCGR01000002">
    <property type="protein sequence ID" value="ORY91456.1"/>
    <property type="molecule type" value="Genomic_DNA"/>
</dbReference>
<feature type="compositionally biased region" description="Low complexity" evidence="1">
    <location>
        <begin position="467"/>
        <end position="489"/>
    </location>
</feature>
<feature type="compositionally biased region" description="Low complexity" evidence="1">
    <location>
        <begin position="297"/>
        <end position="316"/>
    </location>
</feature>
<feature type="compositionally biased region" description="Acidic residues" evidence="1">
    <location>
        <begin position="139"/>
        <end position="156"/>
    </location>
</feature>
<accession>A0A1Y2G254</accession>